<sequence>MKKLILSALLAFASLNTPLLAQTFEIEGHRGSRGLMPENTIEAFKKAIDLGVNTLELDVCITKDNKVVVSHEPYMLAQYMSKPDGTPVSKQEEKSLNLYQMTYKEIKKYDSGIRGNAGFPEQQKVSTYKPLLSEMIKACEAYIKKNGLPPVKYNVEIKSGEKEYGIYQPATIEEFSDLVHKELKKLLPADRIILQSFDFAVLKHWKKQIDAGKYMPVQLSALTGELGPEATFDALGFLPVYYSPYFKLVTPERVKACHDKNVKLMPWTVNEISDMKKMKELGTDGLITDYPNRVKSIQ</sequence>
<organism evidence="3 4">
    <name type="scientific">Flectobacillus roseus</name>
    <dbReference type="NCBI Taxonomy" id="502259"/>
    <lineage>
        <taxon>Bacteria</taxon>
        <taxon>Pseudomonadati</taxon>
        <taxon>Bacteroidota</taxon>
        <taxon>Cytophagia</taxon>
        <taxon>Cytophagales</taxon>
        <taxon>Flectobacillaceae</taxon>
        <taxon>Flectobacillus</taxon>
    </lineage>
</organism>
<dbReference type="SUPFAM" id="SSF51695">
    <property type="entry name" value="PLC-like phosphodiesterases"/>
    <property type="match status" value="1"/>
</dbReference>
<dbReference type="Proteomes" id="UP001236507">
    <property type="component" value="Unassembled WGS sequence"/>
</dbReference>
<protein>
    <submittedName>
        <fullName evidence="3">Glycerophosphodiester phosphodiesterase family protein</fullName>
    </submittedName>
</protein>
<evidence type="ECO:0000313" key="4">
    <source>
        <dbReference type="Proteomes" id="UP001236507"/>
    </source>
</evidence>
<dbReference type="InterPro" id="IPR030395">
    <property type="entry name" value="GP_PDE_dom"/>
</dbReference>
<evidence type="ECO:0000256" key="1">
    <source>
        <dbReference type="SAM" id="SignalP"/>
    </source>
</evidence>
<proteinExistence type="predicted"/>
<dbReference type="PANTHER" id="PTHR46211">
    <property type="entry name" value="GLYCEROPHOSPHORYL DIESTER PHOSPHODIESTERASE"/>
    <property type="match status" value="1"/>
</dbReference>
<keyword evidence="1" id="KW-0732">Signal</keyword>
<accession>A0ABT6Y9H5</accession>
<reference evidence="3 4" key="1">
    <citation type="submission" date="2023-05" db="EMBL/GenBank/DDBJ databases">
        <title>Novel species of genus Flectobacillus isolated from stream in China.</title>
        <authorList>
            <person name="Lu H."/>
        </authorList>
    </citation>
    <scope>NUCLEOTIDE SEQUENCE [LARGE SCALE GENOMIC DNA]</scope>
    <source>
        <strain evidence="3 4">KCTC 42575</strain>
    </source>
</reference>
<dbReference type="InterPro" id="IPR017946">
    <property type="entry name" value="PLC-like_Pdiesterase_TIM-brl"/>
</dbReference>
<feature type="chain" id="PRO_5047295584" evidence="1">
    <location>
        <begin position="22"/>
        <end position="298"/>
    </location>
</feature>
<feature type="signal peptide" evidence="1">
    <location>
        <begin position="1"/>
        <end position="21"/>
    </location>
</feature>
<dbReference type="EMBL" id="JASHIF010000010">
    <property type="protein sequence ID" value="MDI9860243.1"/>
    <property type="molecule type" value="Genomic_DNA"/>
</dbReference>
<comment type="caution">
    <text evidence="3">The sequence shown here is derived from an EMBL/GenBank/DDBJ whole genome shotgun (WGS) entry which is preliminary data.</text>
</comment>
<evidence type="ECO:0000313" key="3">
    <source>
        <dbReference type="EMBL" id="MDI9860243.1"/>
    </source>
</evidence>
<gene>
    <name evidence="3" type="ORF">QM524_13575</name>
</gene>
<name>A0ABT6Y9H5_9BACT</name>
<dbReference type="RefSeq" id="WP_283345018.1">
    <property type="nucleotide sequence ID" value="NZ_JASHIF010000010.1"/>
</dbReference>
<evidence type="ECO:0000259" key="2">
    <source>
        <dbReference type="PROSITE" id="PS51704"/>
    </source>
</evidence>
<dbReference type="PANTHER" id="PTHR46211:SF14">
    <property type="entry name" value="GLYCEROPHOSPHODIESTER PHOSPHODIESTERASE"/>
    <property type="match status" value="1"/>
</dbReference>
<feature type="domain" description="GP-PDE" evidence="2">
    <location>
        <begin position="24"/>
        <end position="298"/>
    </location>
</feature>
<dbReference type="Gene3D" id="3.20.20.190">
    <property type="entry name" value="Phosphatidylinositol (PI) phosphodiesterase"/>
    <property type="match status" value="1"/>
</dbReference>
<dbReference type="PROSITE" id="PS51704">
    <property type="entry name" value="GP_PDE"/>
    <property type="match status" value="1"/>
</dbReference>
<dbReference type="Pfam" id="PF03009">
    <property type="entry name" value="GDPD"/>
    <property type="match status" value="1"/>
</dbReference>
<keyword evidence="4" id="KW-1185">Reference proteome</keyword>